<protein>
    <submittedName>
        <fullName evidence="2">DUF4389 domain-containing protein</fullName>
    </submittedName>
</protein>
<organism evidence="2 3">
    <name type="scientific">Actinomadura nitritigenes</name>
    <dbReference type="NCBI Taxonomy" id="134602"/>
    <lineage>
        <taxon>Bacteria</taxon>
        <taxon>Bacillati</taxon>
        <taxon>Actinomycetota</taxon>
        <taxon>Actinomycetes</taxon>
        <taxon>Streptosporangiales</taxon>
        <taxon>Thermomonosporaceae</taxon>
        <taxon>Actinomadura</taxon>
    </lineage>
</organism>
<evidence type="ECO:0000313" key="2">
    <source>
        <dbReference type="EMBL" id="MBO2443466.1"/>
    </source>
</evidence>
<feature type="transmembrane region" description="Helical" evidence="1">
    <location>
        <begin position="153"/>
        <end position="169"/>
    </location>
</feature>
<keyword evidence="3" id="KW-1185">Reference proteome</keyword>
<dbReference type="EMBL" id="JAGEOK010000033">
    <property type="protein sequence ID" value="MBO2443466.1"/>
    <property type="molecule type" value="Genomic_DNA"/>
</dbReference>
<feature type="transmembrane region" description="Helical" evidence="1">
    <location>
        <begin position="31"/>
        <end position="57"/>
    </location>
</feature>
<evidence type="ECO:0000256" key="1">
    <source>
        <dbReference type="SAM" id="Phobius"/>
    </source>
</evidence>
<evidence type="ECO:0000313" key="3">
    <source>
        <dbReference type="Proteomes" id="UP000666915"/>
    </source>
</evidence>
<dbReference type="RefSeq" id="WP_208271777.1">
    <property type="nucleotide sequence ID" value="NZ_BAAAGM010000026.1"/>
</dbReference>
<dbReference type="Proteomes" id="UP000666915">
    <property type="component" value="Unassembled WGS sequence"/>
</dbReference>
<reference evidence="2 3" key="1">
    <citation type="submission" date="2021-03" db="EMBL/GenBank/DDBJ databases">
        <authorList>
            <person name="Kanchanasin P."/>
            <person name="Saeng-In P."/>
            <person name="Phongsopitanun W."/>
            <person name="Yuki M."/>
            <person name="Kudo T."/>
            <person name="Ohkuma M."/>
            <person name="Tanasupawat S."/>
        </authorList>
    </citation>
    <scope>NUCLEOTIDE SEQUENCE [LARGE SCALE GENOMIC DNA]</scope>
    <source>
        <strain evidence="2 3">L46</strain>
    </source>
</reference>
<keyword evidence="1" id="KW-1133">Transmembrane helix</keyword>
<keyword evidence="1" id="KW-0812">Transmembrane</keyword>
<proteinExistence type="predicted"/>
<gene>
    <name evidence="2" type="ORF">J4557_38670</name>
</gene>
<sequence length="223" mass="25360">MNGERTPVRVEGRLDERPSRWLWLVKWLLLIPHYIVLFFLGIAFTVLTVVAFFAILVTGRYPRPIFDFNVGVLRWAWRVAFYGYGALGTDRYPPFTLRDDPDYPARLSIDAPERLSRGLVLVKWWLLAIPHYLVVSLLIGGSGGEHWGWDTPGLDALLVLIAAVALLFTGRYPRGLFDLVMGIARWTLRVAGYAFLMTDRYPPFRLDMGGAEPDSRPVTPEPV</sequence>
<name>A0ABS3RB78_9ACTN</name>
<keyword evidence="1" id="KW-0472">Membrane</keyword>
<dbReference type="Pfam" id="PF14333">
    <property type="entry name" value="DUF4389"/>
    <property type="match status" value="2"/>
</dbReference>
<comment type="caution">
    <text evidence="2">The sequence shown here is derived from an EMBL/GenBank/DDBJ whole genome shotgun (WGS) entry which is preliminary data.</text>
</comment>
<feature type="transmembrane region" description="Helical" evidence="1">
    <location>
        <begin position="176"/>
        <end position="196"/>
    </location>
</feature>
<accession>A0ABS3RB78</accession>
<feature type="transmembrane region" description="Helical" evidence="1">
    <location>
        <begin position="124"/>
        <end position="141"/>
    </location>
</feature>
<dbReference type="InterPro" id="IPR025498">
    <property type="entry name" value="DUF4389"/>
</dbReference>